<dbReference type="InterPro" id="IPR038729">
    <property type="entry name" value="Rad50/SbcC_AAA"/>
</dbReference>
<dbReference type="NCBIfam" id="TIGR03185">
    <property type="entry name" value="DNA_S_dndD"/>
    <property type="match status" value="1"/>
</dbReference>
<dbReference type="InterPro" id="IPR017599">
    <property type="entry name" value="DNA_S_DndD"/>
</dbReference>
<reference evidence="3 4" key="1">
    <citation type="submission" date="2016-06" db="EMBL/GenBank/DDBJ databases">
        <authorList>
            <person name="Kjaerup R.B."/>
            <person name="Dalgaard T.S."/>
            <person name="Juul-Madsen H.R."/>
        </authorList>
    </citation>
    <scope>NUCLEOTIDE SEQUENCE [LARGE SCALE GENOMIC DNA]</scope>
    <source>
        <strain evidence="3">3</strain>
    </source>
</reference>
<sequence>MWISKLELTNFKSFTFQTFTFPRPENAANLILIGGMNGFGKTTLLEALYLCLYGPDAMPHLARAGLKPTEERKGYPTFLERALNGQAIGLGRDSMSVKIEALSLPSEGFEITRRWFFTKRGDWNGETEILLQEISGGISRPIDSAHLPLLLDQRFVPAHLAPFFFFDGEEVKTLANRNRIEQIKAGMEGLLGVVLLRGVQKRLEQYQASNRYRNGCSSVDEQKYKELAEKLDRDERQLDGLNGQRQELDRELEAAKGKRDDLMGRIMALGGGSGDIATAGDIVRQQGLVKGQLVECERQMEDALSAKLPFHLIHKDCSDLLKEQLLQEIKRRKWDARRDSMEPEKERFITSFFQAAEPTINPALSDAQIDAVLGRLNVAWESLFYPPPTACARVIIHDYLSDDKRESVLAMMERLRIGAQEIRGLVLRRESLERELRDLEKRWAKIDGVDRDGTLSRINEELAGVSVTIDQKERFRGDLDRQINSLGATIDQDRAVYSRMHEQIVKASPAKSNISKAQRVRELVDELTPRLYALKTRQLGEAMTKAYKLLAHKSQVDRIKIDETGASRLLAKDGTEIVFDRSAGENQLFATALLAGLAQVSGIDAPLVVDTPLARLDSAHRKNILNFWINQKCRQVILLAQDEEIDGEMFRVIGGAVCKSYLLEHSDLGRGVGRAKGIENQYFKGR</sequence>
<dbReference type="GO" id="GO:0000731">
    <property type="term" value="P:DNA synthesis involved in DNA repair"/>
    <property type="evidence" value="ECO:0007669"/>
    <property type="project" value="TreeGrafter"/>
</dbReference>
<protein>
    <recommendedName>
        <fullName evidence="2">Rad50/SbcC-type AAA domain-containing protein</fullName>
    </recommendedName>
</protein>
<dbReference type="GO" id="GO:0006302">
    <property type="term" value="P:double-strand break repair"/>
    <property type="evidence" value="ECO:0007669"/>
    <property type="project" value="InterPro"/>
</dbReference>
<dbReference type="RefSeq" id="WP_186407636.1">
    <property type="nucleotide sequence ID" value="NZ_FLQX01000119.1"/>
</dbReference>
<dbReference type="Pfam" id="PF13476">
    <property type="entry name" value="AAA_23"/>
    <property type="match status" value="1"/>
</dbReference>
<dbReference type="GO" id="GO:0016887">
    <property type="term" value="F:ATP hydrolysis activity"/>
    <property type="evidence" value="ECO:0007669"/>
    <property type="project" value="InterPro"/>
</dbReference>
<keyword evidence="1" id="KW-0175">Coiled coil</keyword>
<organism evidence="3 4">
    <name type="scientific">Candidatus Accumulibacter aalborgensis</name>
    <dbReference type="NCBI Taxonomy" id="1860102"/>
    <lineage>
        <taxon>Bacteria</taxon>
        <taxon>Pseudomonadati</taxon>
        <taxon>Pseudomonadota</taxon>
        <taxon>Betaproteobacteria</taxon>
        <taxon>Candidatus Accumulibacter</taxon>
    </lineage>
</organism>
<dbReference type="STRING" id="1860102.ACCAA_420046"/>
<dbReference type="PANTHER" id="PTHR32182">
    <property type="entry name" value="DNA REPLICATION AND REPAIR PROTEIN RECF"/>
    <property type="match status" value="1"/>
</dbReference>
<feature type="domain" description="Rad50/SbcC-type AAA" evidence="2">
    <location>
        <begin position="5"/>
        <end position="256"/>
    </location>
</feature>
<evidence type="ECO:0000313" key="4">
    <source>
        <dbReference type="Proteomes" id="UP000199169"/>
    </source>
</evidence>
<dbReference type="Proteomes" id="UP000199169">
    <property type="component" value="Unassembled WGS sequence"/>
</dbReference>
<dbReference type="SUPFAM" id="SSF52540">
    <property type="entry name" value="P-loop containing nucleoside triphosphate hydrolases"/>
    <property type="match status" value="1"/>
</dbReference>
<dbReference type="AlphaFoldDB" id="A0A1A8XQ89"/>
<name>A0A1A8XQ89_9PROT</name>
<dbReference type="InterPro" id="IPR027417">
    <property type="entry name" value="P-loop_NTPase"/>
</dbReference>
<gene>
    <name evidence="3" type="ORF">ACCAA_420046</name>
</gene>
<dbReference type="EMBL" id="FLQX01000119">
    <property type="protein sequence ID" value="SBT07334.1"/>
    <property type="molecule type" value="Genomic_DNA"/>
</dbReference>
<evidence type="ECO:0000313" key="3">
    <source>
        <dbReference type="EMBL" id="SBT07334.1"/>
    </source>
</evidence>
<proteinExistence type="predicted"/>
<keyword evidence="4" id="KW-1185">Reference proteome</keyword>
<evidence type="ECO:0000256" key="1">
    <source>
        <dbReference type="SAM" id="Coils"/>
    </source>
</evidence>
<evidence type="ECO:0000259" key="2">
    <source>
        <dbReference type="Pfam" id="PF13476"/>
    </source>
</evidence>
<accession>A0A1A8XQ89</accession>
<dbReference type="Gene3D" id="3.40.50.300">
    <property type="entry name" value="P-loop containing nucleotide triphosphate hydrolases"/>
    <property type="match status" value="2"/>
</dbReference>
<feature type="coiled-coil region" evidence="1">
    <location>
        <begin position="224"/>
        <end position="265"/>
    </location>
</feature>
<dbReference type="PANTHER" id="PTHR32182:SF0">
    <property type="entry name" value="DNA REPLICATION AND REPAIR PROTEIN RECF"/>
    <property type="match status" value="1"/>
</dbReference>